<keyword evidence="3" id="KW-0862">Zinc</keyword>
<feature type="region of interest" description="Disordered" evidence="5">
    <location>
        <begin position="522"/>
        <end position="656"/>
    </location>
</feature>
<dbReference type="SMART" id="SM00355">
    <property type="entry name" value="ZnF_C2H2"/>
    <property type="match status" value="2"/>
</dbReference>
<sequence length="739" mass="79330">MDAFPGSLAIFDKGTNLVDSAQCSADLDFFASQSALSTPTFMTFPDASPAGSVEGWTSESDTASTQSRRASRRISNGILDKVAKFEALGSGLDVPFRRPCTPSSQTGIASSPQTPVLTPVKVEATYSQPPNRFSADYDESMEETLKPVKSNRSNNRNSGIFQDLRQQAEAMAQTPPRANSIPVAINQVPGTPEFMNMRNISAEFKKIERAFDMSNGPLEMPAMILPNVGQPGALGNKPSLQPSVKFDSGEPNAIGARPPSSATPSRRSSPHRRTQSVASMTSAASIADINIEETRTETGVTLEDIAAFIQGPDPETGKWVCLYENCNKPFGRKENIKSHVQTHLNDRQYRCPTCKKCFVRQHDLKRHAKIHTGIKPYPCQCGQSFARHDALTRHRQRGMCIGAYDGIVRKVAKRGRPKKIRPDMEERREKAERTRRKNKLTSACSASSQSGYSDSSAANSPHNDFDGLLDEDPFPGIAETAMLSLASSPPITMNPTDLSVSSAPMSSTTTIAEAFTALSPSAMSDYSHPSHTSASHLSLVNSPAPSHATLSFHLPSPAQHEHQQQQQQQPPQQQQQQQQEYHHPRHPQPRASPPTTSTSTINTTRLSSTSSPPPTGSSARFFELEGAEAETEQHAHARVPDEDRLEPGNSSVLSDASSIGLGTTVAARAAADALPALPAEQEQLLLLGGGGGGGGGGDDEEELFLQFAESGLVSLDHASFVLGGGKFEKAAGGGGWGLV</sequence>
<dbReference type="EMBL" id="OUUZ01000013">
    <property type="protein sequence ID" value="SPQ24479.1"/>
    <property type="molecule type" value="Genomic_DNA"/>
</dbReference>
<evidence type="ECO:0000256" key="1">
    <source>
        <dbReference type="ARBA" id="ARBA00022723"/>
    </source>
</evidence>
<feature type="region of interest" description="Disordered" evidence="5">
    <location>
        <begin position="412"/>
        <end position="473"/>
    </location>
</feature>
<feature type="region of interest" description="Disordered" evidence="5">
    <location>
        <begin position="229"/>
        <end position="282"/>
    </location>
</feature>
<dbReference type="GO" id="GO:0000978">
    <property type="term" value="F:RNA polymerase II cis-regulatory region sequence-specific DNA binding"/>
    <property type="evidence" value="ECO:0007669"/>
    <property type="project" value="TreeGrafter"/>
</dbReference>
<gene>
    <name evidence="7" type="ORF">TT172_LOCUS6898</name>
</gene>
<dbReference type="Pfam" id="PF00096">
    <property type="entry name" value="zf-C2H2"/>
    <property type="match status" value="1"/>
</dbReference>
<feature type="compositionally biased region" description="Basic and acidic residues" evidence="5">
    <location>
        <begin position="420"/>
        <end position="432"/>
    </location>
</feature>
<feature type="compositionally biased region" description="Low complexity" evidence="5">
    <location>
        <begin position="593"/>
        <end position="610"/>
    </location>
</feature>
<feature type="compositionally biased region" description="Basic and acidic residues" evidence="5">
    <location>
        <begin position="631"/>
        <end position="646"/>
    </location>
</feature>
<feature type="compositionally biased region" description="Polar residues" evidence="5">
    <location>
        <begin position="522"/>
        <end position="544"/>
    </location>
</feature>
<evidence type="ECO:0000256" key="5">
    <source>
        <dbReference type="SAM" id="MobiDB-lite"/>
    </source>
</evidence>
<evidence type="ECO:0000313" key="8">
    <source>
        <dbReference type="Proteomes" id="UP000289323"/>
    </source>
</evidence>
<evidence type="ECO:0000256" key="2">
    <source>
        <dbReference type="ARBA" id="ARBA00022771"/>
    </source>
</evidence>
<protein>
    <submittedName>
        <fullName evidence="7">C3eab147-e774-4bce-9379-2d51f8b6f3ce</fullName>
    </submittedName>
</protein>
<feature type="compositionally biased region" description="Low complexity" evidence="5">
    <location>
        <begin position="256"/>
        <end position="267"/>
    </location>
</feature>
<dbReference type="PROSITE" id="PS50157">
    <property type="entry name" value="ZINC_FINGER_C2H2_2"/>
    <property type="match status" value="2"/>
</dbReference>
<accession>A0A446BPN5</accession>
<dbReference type="PANTHER" id="PTHR23235">
    <property type="entry name" value="KRUEPPEL-LIKE TRANSCRIPTION FACTOR"/>
    <property type="match status" value="1"/>
</dbReference>
<dbReference type="InterPro" id="IPR036236">
    <property type="entry name" value="Znf_C2H2_sf"/>
</dbReference>
<keyword evidence="2 4" id="KW-0863">Zinc-finger</keyword>
<dbReference type="Proteomes" id="UP000289323">
    <property type="component" value="Unassembled WGS sequence"/>
</dbReference>
<dbReference type="FunFam" id="3.30.160.60:FF:002343">
    <property type="entry name" value="Zinc finger protein 33A"/>
    <property type="match status" value="1"/>
</dbReference>
<evidence type="ECO:0000259" key="6">
    <source>
        <dbReference type="PROSITE" id="PS50157"/>
    </source>
</evidence>
<dbReference type="AlphaFoldDB" id="A0A446BPN5"/>
<dbReference type="InterPro" id="IPR013087">
    <property type="entry name" value="Znf_C2H2_type"/>
</dbReference>
<feature type="region of interest" description="Disordered" evidence="5">
    <location>
        <begin position="48"/>
        <end position="71"/>
    </location>
</feature>
<dbReference type="PROSITE" id="PS00028">
    <property type="entry name" value="ZINC_FINGER_C2H2_1"/>
    <property type="match status" value="2"/>
</dbReference>
<dbReference type="Gene3D" id="3.30.160.60">
    <property type="entry name" value="Classic Zinc Finger"/>
    <property type="match status" value="3"/>
</dbReference>
<feature type="domain" description="C2H2-type" evidence="6">
    <location>
        <begin position="319"/>
        <end position="348"/>
    </location>
</feature>
<proteinExistence type="predicted"/>
<dbReference type="GO" id="GO:0008270">
    <property type="term" value="F:zinc ion binding"/>
    <property type="evidence" value="ECO:0007669"/>
    <property type="project" value="UniProtKB-KW"/>
</dbReference>
<dbReference type="SUPFAM" id="SSF57667">
    <property type="entry name" value="beta-beta-alpha zinc fingers"/>
    <property type="match status" value="2"/>
</dbReference>
<dbReference type="GO" id="GO:0000981">
    <property type="term" value="F:DNA-binding transcription factor activity, RNA polymerase II-specific"/>
    <property type="evidence" value="ECO:0007669"/>
    <property type="project" value="TreeGrafter"/>
</dbReference>
<feature type="compositionally biased region" description="Low complexity" evidence="5">
    <location>
        <begin position="564"/>
        <end position="579"/>
    </location>
</feature>
<name>A0A446BPN5_9PEZI</name>
<dbReference type="PANTHER" id="PTHR23235:SF120">
    <property type="entry name" value="KRUPPEL-LIKE FACTOR 15"/>
    <property type="match status" value="1"/>
</dbReference>
<reference evidence="7 8" key="1">
    <citation type="submission" date="2018-04" db="EMBL/GenBank/DDBJ databases">
        <authorList>
            <person name="Huttner S."/>
            <person name="Dainat J."/>
        </authorList>
    </citation>
    <scope>NUCLEOTIDE SEQUENCE [LARGE SCALE GENOMIC DNA]</scope>
</reference>
<feature type="domain" description="C2H2-type" evidence="6">
    <location>
        <begin position="349"/>
        <end position="376"/>
    </location>
</feature>
<dbReference type="FunFam" id="3.30.160.60:FF:000504">
    <property type="entry name" value="C2H2 transcription factor swi5"/>
    <property type="match status" value="1"/>
</dbReference>
<organism evidence="7 8">
    <name type="scientific">Thermothielavioides terrestris</name>
    <dbReference type="NCBI Taxonomy" id="2587410"/>
    <lineage>
        <taxon>Eukaryota</taxon>
        <taxon>Fungi</taxon>
        <taxon>Dikarya</taxon>
        <taxon>Ascomycota</taxon>
        <taxon>Pezizomycotina</taxon>
        <taxon>Sordariomycetes</taxon>
        <taxon>Sordariomycetidae</taxon>
        <taxon>Sordariales</taxon>
        <taxon>Chaetomiaceae</taxon>
        <taxon>Thermothielavioides</taxon>
    </lineage>
</organism>
<evidence type="ECO:0000256" key="3">
    <source>
        <dbReference type="ARBA" id="ARBA00022833"/>
    </source>
</evidence>
<keyword evidence="1" id="KW-0479">Metal-binding</keyword>
<feature type="compositionally biased region" description="Low complexity" evidence="5">
    <location>
        <begin position="442"/>
        <end position="460"/>
    </location>
</feature>
<evidence type="ECO:0000256" key="4">
    <source>
        <dbReference type="PROSITE-ProRule" id="PRU00042"/>
    </source>
</evidence>
<evidence type="ECO:0000313" key="7">
    <source>
        <dbReference type="EMBL" id="SPQ24479.1"/>
    </source>
</evidence>